<accession>A0A0A9EXU3</accession>
<name>A0A0A9EXU3_ARUDO</name>
<dbReference type="EMBL" id="GBRH01197028">
    <property type="protein sequence ID" value="JAE00868.1"/>
    <property type="molecule type" value="Transcribed_RNA"/>
</dbReference>
<sequence>MPQHLLHVGLPLMSLS</sequence>
<reference evidence="1" key="1">
    <citation type="submission" date="2014-09" db="EMBL/GenBank/DDBJ databases">
        <authorList>
            <person name="Magalhaes I.L.F."/>
            <person name="Oliveira U."/>
            <person name="Santos F.R."/>
            <person name="Vidigal T.H.D.A."/>
            <person name="Brescovit A.D."/>
            <person name="Santos A.J."/>
        </authorList>
    </citation>
    <scope>NUCLEOTIDE SEQUENCE</scope>
    <source>
        <tissue evidence="1">Shoot tissue taken approximately 20 cm above the soil surface</tissue>
    </source>
</reference>
<reference evidence="1" key="2">
    <citation type="journal article" date="2015" name="Data Brief">
        <title>Shoot transcriptome of the giant reed, Arundo donax.</title>
        <authorList>
            <person name="Barrero R.A."/>
            <person name="Guerrero F.D."/>
            <person name="Moolhuijzen P."/>
            <person name="Goolsby J.A."/>
            <person name="Tidwell J."/>
            <person name="Bellgard S.E."/>
            <person name="Bellgard M.I."/>
        </authorList>
    </citation>
    <scope>NUCLEOTIDE SEQUENCE</scope>
    <source>
        <tissue evidence="1">Shoot tissue taken approximately 20 cm above the soil surface</tissue>
    </source>
</reference>
<evidence type="ECO:0000313" key="1">
    <source>
        <dbReference type="EMBL" id="JAE00868.1"/>
    </source>
</evidence>
<protein>
    <submittedName>
        <fullName evidence="1">Uncharacterized protein</fullName>
    </submittedName>
</protein>
<proteinExistence type="predicted"/>
<organism evidence="1">
    <name type="scientific">Arundo donax</name>
    <name type="common">Giant reed</name>
    <name type="synonym">Donax arundinaceus</name>
    <dbReference type="NCBI Taxonomy" id="35708"/>
    <lineage>
        <taxon>Eukaryota</taxon>
        <taxon>Viridiplantae</taxon>
        <taxon>Streptophyta</taxon>
        <taxon>Embryophyta</taxon>
        <taxon>Tracheophyta</taxon>
        <taxon>Spermatophyta</taxon>
        <taxon>Magnoliopsida</taxon>
        <taxon>Liliopsida</taxon>
        <taxon>Poales</taxon>
        <taxon>Poaceae</taxon>
        <taxon>PACMAD clade</taxon>
        <taxon>Arundinoideae</taxon>
        <taxon>Arundineae</taxon>
        <taxon>Arundo</taxon>
    </lineage>
</organism>
<dbReference type="AlphaFoldDB" id="A0A0A9EXU3"/>